<dbReference type="Pfam" id="PF01022">
    <property type="entry name" value="HTH_5"/>
    <property type="match status" value="1"/>
</dbReference>
<dbReference type="InterPro" id="IPR036390">
    <property type="entry name" value="WH_DNA-bd_sf"/>
</dbReference>
<dbReference type="InterPro" id="IPR001845">
    <property type="entry name" value="HTH_ArsR_DNA-bd_dom"/>
</dbReference>
<feature type="domain" description="HTH arsR-type" evidence="1">
    <location>
        <begin position="6"/>
        <end position="50"/>
    </location>
</feature>
<reference evidence="2 3" key="1">
    <citation type="submission" date="2023-03" db="EMBL/GenBank/DDBJ databases">
        <authorList>
            <person name="Menendez E."/>
            <person name="Kaur S."/>
            <person name="Flores-Felix J.D."/>
            <person name="diCenzo G.C."/>
            <person name="Peix A."/>
            <person name="Velazquez E."/>
        </authorList>
    </citation>
    <scope>NUCLEOTIDE SEQUENCE [LARGE SCALE GENOMIC DNA]</scope>
    <source>
        <strain evidence="2 3">CCBAU 71714</strain>
    </source>
</reference>
<evidence type="ECO:0000259" key="1">
    <source>
        <dbReference type="Pfam" id="PF01022"/>
    </source>
</evidence>
<dbReference type="Proteomes" id="UP001233264">
    <property type="component" value="Chromosome"/>
</dbReference>
<dbReference type="RefSeq" id="WP_003531019.1">
    <property type="nucleotide sequence ID" value="NZ_CP120365.1"/>
</dbReference>
<dbReference type="EMBL" id="CP120365">
    <property type="protein sequence ID" value="WHS94173.1"/>
    <property type="molecule type" value="Genomic_DNA"/>
</dbReference>
<name>A0ABY8T8D0_9HYPH</name>
<dbReference type="SUPFAM" id="SSF46785">
    <property type="entry name" value="Winged helix' DNA-binding domain"/>
    <property type="match status" value="1"/>
</dbReference>
<dbReference type="InterPro" id="IPR011991">
    <property type="entry name" value="ArsR-like_HTH"/>
</dbReference>
<organism evidence="2 3">
    <name type="scientific">Sinorhizobium kummerowiae</name>
    <dbReference type="NCBI Taxonomy" id="158892"/>
    <lineage>
        <taxon>Bacteria</taxon>
        <taxon>Pseudomonadati</taxon>
        <taxon>Pseudomonadota</taxon>
        <taxon>Alphaproteobacteria</taxon>
        <taxon>Hyphomicrobiales</taxon>
        <taxon>Rhizobiaceae</taxon>
        <taxon>Sinorhizobium/Ensifer group</taxon>
        <taxon>Sinorhizobium</taxon>
    </lineage>
</organism>
<dbReference type="CDD" id="cd00090">
    <property type="entry name" value="HTH_ARSR"/>
    <property type="match status" value="1"/>
</dbReference>
<protein>
    <submittedName>
        <fullName evidence="2">ArsR family transcriptional regulator</fullName>
    </submittedName>
</protein>
<dbReference type="InterPro" id="IPR036388">
    <property type="entry name" value="WH-like_DNA-bd_sf"/>
</dbReference>
<keyword evidence="3" id="KW-1185">Reference proteome</keyword>
<gene>
    <name evidence="2" type="ORF">PZL22_001869</name>
</gene>
<evidence type="ECO:0000313" key="3">
    <source>
        <dbReference type="Proteomes" id="UP001233264"/>
    </source>
</evidence>
<sequence length="216" mass="23843">MRLPQPTKEAILSLLRHRSMTITELCQALSLTRNAILIPLKDLRMRGLVRPQEIVRTGRKGKPSLSYEIVPEQVEQMSAAYQAIAPLLLEALLKKAGDDVPDVMKQLGADLHTAFKTSVLGEDHGLSTALRFLEQHGAQIETTIENGQKMIVSHSCPIGRLVRTDKRICSAVASFLSAASGNDVFDTCRDDGKLTCRFEIRPSDRVKIKASRIVGN</sequence>
<proteinExistence type="predicted"/>
<accession>A0ABY8T8D0</accession>
<dbReference type="Gene3D" id="1.10.10.10">
    <property type="entry name" value="Winged helix-like DNA-binding domain superfamily/Winged helix DNA-binding domain"/>
    <property type="match status" value="1"/>
</dbReference>
<evidence type="ECO:0000313" key="2">
    <source>
        <dbReference type="EMBL" id="WHS94173.1"/>
    </source>
</evidence>